<dbReference type="NCBIfam" id="TIGR03506">
    <property type="entry name" value="FlgEFG_subfam"/>
    <property type="match status" value="1"/>
</dbReference>
<dbReference type="PATRIC" id="fig|1454003.3.peg.1214"/>
<evidence type="ECO:0000256" key="1">
    <source>
        <dbReference type="ARBA" id="ARBA00004117"/>
    </source>
</evidence>
<dbReference type="GO" id="GO:0071978">
    <property type="term" value="P:bacterial-type flagellum-dependent swarming motility"/>
    <property type="evidence" value="ECO:0007669"/>
    <property type="project" value="TreeGrafter"/>
</dbReference>
<evidence type="ECO:0000256" key="2">
    <source>
        <dbReference type="ARBA" id="ARBA00009677"/>
    </source>
</evidence>
<dbReference type="InterPro" id="IPR037925">
    <property type="entry name" value="FlgE/F/G-like"/>
</dbReference>
<evidence type="ECO:0000313" key="9">
    <source>
        <dbReference type="EMBL" id="EXI81449.1"/>
    </source>
</evidence>
<protein>
    <recommendedName>
        <fullName evidence="5 6">Flagellar basal-body rod protein FlgF</fullName>
    </recommendedName>
</protein>
<comment type="caution">
    <text evidence="9">The sequence shown here is derived from an EMBL/GenBank/DDBJ whole genome shotgun (WGS) entry which is preliminary data.</text>
</comment>
<dbReference type="AlphaFoldDB" id="A0A011QRG8"/>
<evidence type="ECO:0000259" key="8">
    <source>
        <dbReference type="Pfam" id="PF22692"/>
    </source>
</evidence>
<evidence type="ECO:0000259" key="7">
    <source>
        <dbReference type="Pfam" id="PF06429"/>
    </source>
</evidence>
<comment type="similarity">
    <text evidence="2 6">Belongs to the flagella basal body rod proteins family.</text>
</comment>
<dbReference type="Pfam" id="PF22692">
    <property type="entry name" value="LlgE_F_G_D1"/>
    <property type="match status" value="1"/>
</dbReference>
<name>A0A011QRG8_9PROT</name>
<dbReference type="EMBL" id="JEMX01000022">
    <property type="protein sequence ID" value="EXI81449.1"/>
    <property type="molecule type" value="Genomic_DNA"/>
</dbReference>
<dbReference type="PANTHER" id="PTHR30435">
    <property type="entry name" value="FLAGELLAR PROTEIN"/>
    <property type="match status" value="1"/>
</dbReference>
<organism evidence="9 10">
    <name type="scientific">Candidatus Accumulibacter appositus</name>
    <dbReference type="NCBI Taxonomy" id="1454003"/>
    <lineage>
        <taxon>Bacteria</taxon>
        <taxon>Pseudomonadati</taxon>
        <taxon>Pseudomonadota</taxon>
        <taxon>Betaproteobacteria</taxon>
        <taxon>Candidatus Accumulibacter</taxon>
    </lineage>
</organism>
<evidence type="ECO:0000256" key="4">
    <source>
        <dbReference type="ARBA" id="ARBA00038560"/>
    </source>
</evidence>
<dbReference type="STRING" id="1454003.AW10_01182"/>
<evidence type="ECO:0000256" key="6">
    <source>
        <dbReference type="RuleBase" id="RU362116"/>
    </source>
</evidence>
<keyword evidence="3 6" id="KW-0975">Bacterial flagellum</keyword>
<dbReference type="InterPro" id="IPR053967">
    <property type="entry name" value="LlgE_F_G-like_D1"/>
</dbReference>
<feature type="domain" description="Flagellar basal-body/hook protein C-terminal" evidence="7">
    <location>
        <begin position="201"/>
        <end position="244"/>
    </location>
</feature>
<comment type="subcellular location">
    <subcellularLocation>
        <location evidence="1 6">Bacterial flagellum basal body</location>
    </subcellularLocation>
</comment>
<feature type="domain" description="Flagellar hook protein FlgE/F/G-like D1" evidence="8">
    <location>
        <begin position="81"/>
        <end position="145"/>
    </location>
</feature>
<dbReference type="Proteomes" id="UP000021816">
    <property type="component" value="Unassembled WGS sequence"/>
</dbReference>
<evidence type="ECO:0000313" key="10">
    <source>
        <dbReference type="Proteomes" id="UP000021816"/>
    </source>
</evidence>
<evidence type="ECO:0000256" key="5">
    <source>
        <dbReference type="ARBA" id="ARBA00040228"/>
    </source>
</evidence>
<dbReference type="InterPro" id="IPR020013">
    <property type="entry name" value="Flagellar_FlgE/F/G"/>
</dbReference>
<sequence>MDRLIYTAMSGAKQVVLQQAGVAQNLANATTTGYRAMEHRFRAVPVLGEGAPTRAFVADASVADVFEQGPIAITGRPLDVAIDGTGWIAVQAADGREAYTRAGNLKTDANGLLQTSSGFNVVGEGGPLSLPPDNNIVIAADGTVSSIPRFGAGALNSVNVVGRIKLVDPPESDLVRGDDGLFRTRNGFGAPADENVKLAPEALEGSNVNSVDAMVRMISLARQFEMQVKMLQTADRNAQAASQLLSMNR</sequence>
<proteinExistence type="inferred from homology"/>
<dbReference type="GO" id="GO:0030694">
    <property type="term" value="C:bacterial-type flagellum basal body, rod"/>
    <property type="evidence" value="ECO:0007669"/>
    <property type="project" value="UniProtKB-UniRule"/>
</dbReference>
<accession>A0A011QRG8</accession>
<evidence type="ECO:0000256" key="3">
    <source>
        <dbReference type="ARBA" id="ARBA00023143"/>
    </source>
</evidence>
<dbReference type="PANTHER" id="PTHR30435:SF18">
    <property type="entry name" value="FLAGELLAR BASAL-BODY ROD PROTEIN FLGF"/>
    <property type="match status" value="1"/>
</dbReference>
<dbReference type="NCBIfam" id="NF009280">
    <property type="entry name" value="PRK12640.1"/>
    <property type="match status" value="1"/>
</dbReference>
<dbReference type="SUPFAM" id="SSF117143">
    <property type="entry name" value="Flagellar hook protein flgE"/>
    <property type="match status" value="1"/>
</dbReference>
<dbReference type="Pfam" id="PF06429">
    <property type="entry name" value="Flg_bbr_C"/>
    <property type="match status" value="1"/>
</dbReference>
<comment type="subunit">
    <text evidence="4 6">The basal body constitutes a major portion of the flagellar organelle and consists of five rings (E,L,P,S, and M) mounted on a central rod. The rod consists of about 26 subunits of FlgG in the distal portion, and FlgB, FlgC and FlgF are thought to build up the proximal portion of the rod with about 6 subunits each.</text>
</comment>
<reference evidence="9 10" key="1">
    <citation type="submission" date="2014-02" db="EMBL/GenBank/DDBJ databases">
        <title>Expanding our view of genomic diversity in Candidatus Accumulibacter clades.</title>
        <authorList>
            <person name="Skennerton C.T."/>
            <person name="Barr J.J."/>
            <person name="Slater F.R."/>
            <person name="Bond P.L."/>
            <person name="Tyson G.W."/>
        </authorList>
    </citation>
    <scope>NUCLEOTIDE SEQUENCE [LARGE SCALE GENOMIC DNA]</scope>
    <source>
        <strain evidence="10">BA-92</strain>
    </source>
</reference>
<dbReference type="InterPro" id="IPR010930">
    <property type="entry name" value="Flg_bb/hook_C_dom"/>
</dbReference>
<gene>
    <name evidence="9" type="primary">flgF</name>
    <name evidence="9" type="ORF">AW10_01182</name>
</gene>